<gene>
    <name evidence="2" type="ORF">PCAL00307_LOCUS14933</name>
    <name evidence="3" type="ORF">PECAL_1P13210</name>
</gene>
<reference evidence="2" key="1">
    <citation type="submission" date="2021-01" db="EMBL/GenBank/DDBJ databases">
        <authorList>
            <person name="Corre E."/>
            <person name="Pelletier E."/>
            <person name="Niang G."/>
            <person name="Scheremetjew M."/>
            <person name="Finn R."/>
            <person name="Kale V."/>
            <person name="Holt S."/>
            <person name="Cochrane G."/>
            <person name="Meng A."/>
            <person name="Brown T."/>
            <person name="Cohen L."/>
        </authorList>
    </citation>
    <scope>NUCLEOTIDE SEQUENCE</scope>
    <source>
        <strain evidence="2">CCMP1756</strain>
    </source>
</reference>
<evidence type="ECO:0000256" key="1">
    <source>
        <dbReference type="SAM" id="MobiDB-lite"/>
    </source>
</evidence>
<keyword evidence="4" id="KW-1185">Reference proteome</keyword>
<organism evidence="2">
    <name type="scientific">Pelagomonas calceolata</name>
    <dbReference type="NCBI Taxonomy" id="35677"/>
    <lineage>
        <taxon>Eukaryota</taxon>
        <taxon>Sar</taxon>
        <taxon>Stramenopiles</taxon>
        <taxon>Ochrophyta</taxon>
        <taxon>Pelagophyceae</taxon>
        <taxon>Pelagomonadales</taxon>
        <taxon>Pelagomonadaceae</taxon>
        <taxon>Pelagomonas</taxon>
    </lineage>
</organism>
<evidence type="ECO:0000313" key="3">
    <source>
        <dbReference type="EMBL" id="CAH0364928.1"/>
    </source>
</evidence>
<protein>
    <submittedName>
        <fullName evidence="2">Uncharacterized protein</fullName>
    </submittedName>
</protein>
<dbReference type="EMBL" id="CAKKNE010000001">
    <property type="protein sequence ID" value="CAH0364928.1"/>
    <property type="molecule type" value="Genomic_DNA"/>
</dbReference>
<evidence type="ECO:0000313" key="2">
    <source>
        <dbReference type="EMBL" id="CAE0699497.1"/>
    </source>
</evidence>
<accession>A0A7S4E9H3</accession>
<sequence>MYKRFVIAAALARALQPHIRRRHRSRLNRATSADEDGMVCTLERLYGTTSVWGDLDAAEARALYQQLLPRVLALPSKPPLNARPLTRAARKRRLAQLKNWRANRNSRSIADLRSRATAAAVARRAVRKYVRGRSILPLRALTHAGDGVRTYGKTGRWRLYGETTEELVARYASAARERAALCDGDNCVAPEDAVREAYAVLLEKSCSTNEFLDNLLLQSSSSELNDALPAAERFWRELPFRPSKLFPALEALQHRAARNDQHVTESRPCDDTDDVWNAFLLRCVEPPEEGQKGEGVLACRTSGFVLAPATRARWIARAAHRRAQKFRKPSPQDDGGAFGEAFAAT</sequence>
<dbReference type="AlphaFoldDB" id="A0A7S4E9H3"/>
<dbReference type="Proteomes" id="UP000789595">
    <property type="component" value="Unassembled WGS sequence"/>
</dbReference>
<feature type="region of interest" description="Disordered" evidence="1">
    <location>
        <begin position="322"/>
        <end position="345"/>
    </location>
</feature>
<proteinExistence type="predicted"/>
<reference evidence="3" key="2">
    <citation type="submission" date="2021-11" db="EMBL/GenBank/DDBJ databases">
        <authorList>
            <consortium name="Genoscope - CEA"/>
            <person name="William W."/>
        </authorList>
    </citation>
    <scope>NUCLEOTIDE SEQUENCE</scope>
</reference>
<evidence type="ECO:0000313" key="4">
    <source>
        <dbReference type="Proteomes" id="UP000789595"/>
    </source>
</evidence>
<dbReference type="EMBL" id="HBIW01017319">
    <property type="protein sequence ID" value="CAE0699497.1"/>
    <property type="molecule type" value="Transcribed_RNA"/>
</dbReference>
<name>A0A7S4E9H3_9STRA</name>